<dbReference type="CDD" id="cd00088">
    <property type="entry name" value="HPT"/>
    <property type="match status" value="2"/>
</dbReference>
<evidence type="ECO:0000256" key="7">
    <source>
        <dbReference type="ARBA" id="ARBA00022553"/>
    </source>
</evidence>
<dbReference type="Gene3D" id="1.10.287.560">
    <property type="entry name" value="Histidine kinase CheA-like, homodimeric domain"/>
    <property type="match status" value="1"/>
</dbReference>
<dbReference type="RefSeq" id="WP_145263159.1">
    <property type="nucleotide sequence ID" value="NZ_CP036279.1"/>
</dbReference>
<dbReference type="InterPro" id="IPR036890">
    <property type="entry name" value="HATPase_C_sf"/>
</dbReference>
<dbReference type="InterPro" id="IPR003594">
    <property type="entry name" value="HATPase_dom"/>
</dbReference>
<reference evidence="19 20" key="1">
    <citation type="submission" date="2019-02" db="EMBL/GenBank/DDBJ databases">
        <title>Deep-cultivation of Planctomycetes and their phenomic and genomic characterization uncovers novel biology.</title>
        <authorList>
            <person name="Wiegand S."/>
            <person name="Jogler M."/>
            <person name="Boedeker C."/>
            <person name="Pinto D."/>
            <person name="Vollmers J."/>
            <person name="Rivas-Marin E."/>
            <person name="Kohn T."/>
            <person name="Peeters S.H."/>
            <person name="Heuer A."/>
            <person name="Rast P."/>
            <person name="Oberbeckmann S."/>
            <person name="Bunk B."/>
            <person name="Jeske O."/>
            <person name="Meyerdierks A."/>
            <person name="Storesund J.E."/>
            <person name="Kallscheuer N."/>
            <person name="Luecker S."/>
            <person name="Lage O.M."/>
            <person name="Pohl T."/>
            <person name="Merkel B.J."/>
            <person name="Hornburger P."/>
            <person name="Mueller R.-W."/>
            <person name="Bruemmer F."/>
            <person name="Labrenz M."/>
            <person name="Spormann A.M."/>
            <person name="Op den Camp H."/>
            <person name="Overmann J."/>
            <person name="Amann R."/>
            <person name="Jetten M.S.M."/>
            <person name="Mascher T."/>
            <person name="Medema M.H."/>
            <person name="Devos D.P."/>
            <person name="Kaster A.-K."/>
            <person name="Ovreas L."/>
            <person name="Rohde M."/>
            <person name="Galperin M.Y."/>
            <person name="Jogler C."/>
        </authorList>
    </citation>
    <scope>NUCLEOTIDE SEQUENCE [LARGE SCALE GENOMIC DNA]</scope>
    <source>
        <strain evidence="19 20">Pan216</strain>
    </source>
</reference>
<dbReference type="GO" id="GO:0000155">
    <property type="term" value="F:phosphorelay sensor kinase activity"/>
    <property type="evidence" value="ECO:0007669"/>
    <property type="project" value="InterPro"/>
</dbReference>
<dbReference type="InterPro" id="IPR010808">
    <property type="entry name" value="CheA_P2-bd"/>
</dbReference>
<dbReference type="CDD" id="cd16916">
    <property type="entry name" value="HATPase_CheA-like"/>
    <property type="match status" value="1"/>
</dbReference>
<dbReference type="EMBL" id="CP036279">
    <property type="protein sequence ID" value="QDU64747.1"/>
    <property type="molecule type" value="Genomic_DNA"/>
</dbReference>
<proteinExistence type="predicted"/>
<evidence type="ECO:0000256" key="12">
    <source>
        <dbReference type="ARBA" id="ARBA00023012"/>
    </source>
</evidence>
<evidence type="ECO:0000256" key="3">
    <source>
        <dbReference type="ARBA" id="ARBA00012438"/>
    </source>
</evidence>
<dbReference type="InterPro" id="IPR004358">
    <property type="entry name" value="Sig_transdc_His_kin-like_C"/>
</dbReference>
<feature type="compositionally biased region" description="Low complexity" evidence="15">
    <location>
        <begin position="615"/>
        <end position="628"/>
    </location>
</feature>
<evidence type="ECO:0000256" key="1">
    <source>
        <dbReference type="ARBA" id="ARBA00000085"/>
    </source>
</evidence>
<dbReference type="FunFam" id="2.30.30.40:FF:000048">
    <property type="entry name" value="Chemotaxis protein CheA, putative"/>
    <property type="match status" value="1"/>
</dbReference>
<dbReference type="InterPro" id="IPR005467">
    <property type="entry name" value="His_kinase_dom"/>
</dbReference>
<feature type="compositionally biased region" description="Low complexity" evidence="15">
    <location>
        <begin position="595"/>
        <end position="607"/>
    </location>
</feature>
<dbReference type="GO" id="GO:0005737">
    <property type="term" value="C:cytoplasm"/>
    <property type="evidence" value="ECO:0007669"/>
    <property type="project" value="UniProtKB-SubCell"/>
</dbReference>
<dbReference type="PRINTS" id="PR00344">
    <property type="entry name" value="BCTRLSENSOR"/>
</dbReference>
<dbReference type="CDD" id="cd00731">
    <property type="entry name" value="CheA_reg"/>
    <property type="match status" value="1"/>
</dbReference>
<comment type="catalytic activity">
    <reaction evidence="1">
        <text>ATP + protein L-histidine = ADP + protein N-phospho-L-histidine.</text>
        <dbReference type="EC" id="2.7.13.3"/>
    </reaction>
</comment>
<dbReference type="SMART" id="SM00387">
    <property type="entry name" value="HATPase_c"/>
    <property type="match status" value="1"/>
</dbReference>
<evidence type="ECO:0000256" key="14">
    <source>
        <dbReference type="PROSITE-ProRule" id="PRU00110"/>
    </source>
</evidence>
<keyword evidence="11" id="KW-0067">ATP-binding</keyword>
<dbReference type="FunFam" id="3.30.565.10:FF:000016">
    <property type="entry name" value="Chemotaxis protein CheA, putative"/>
    <property type="match status" value="1"/>
</dbReference>
<dbReference type="GO" id="GO:0006935">
    <property type="term" value="P:chemotaxis"/>
    <property type="evidence" value="ECO:0007669"/>
    <property type="project" value="UniProtKB-KW"/>
</dbReference>
<keyword evidence="12" id="KW-0902">Two-component regulatory system</keyword>
<dbReference type="InterPro" id="IPR035891">
    <property type="entry name" value="CheY-binding_CheA"/>
</dbReference>
<feature type="domain" description="HPt" evidence="18">
    <location>
        <begin position="249"/>
        <end position="353"/>
    </location>
</feature>
<feature type="modified residue" description="Phosphohistidine" evidence="14">
    <location>
        <position position="296"/>
    </location>
</feature>
<dbReference type="InterPro" id="IPR037006">
    <property type="entry name" value="CheA-like_homodim_sf"/>
</dbReference>
<evidence type="ECO:0000256" key="6">
    <source>
        <dbReference type="ARBA" id="ARBA00022500"/>
    </source>
</evidence>
<dbReference type="SUPFAM" id="SSF55052">
    <property type="entry name" value="CheY-binding domain of CheA"/>
    <property type="match status" value="1"/>
</dbReference>
<dbReference type="Pfam" id="PF02518">
    <property type="entry name" value="HATPase_c"/>
    <property type="match status" value="1"/>
</dbReference>
<feature type="region of interest" description="Disordered" evidence="15">
    <location>
        <begin position="158"/>
        <end position="249"/>
    </location>
</feature>
<evidence type="ECO:0000313" key="19">
    <source>
        <dbReference type="EMBL" id="QDU64747.1"/>
    </source>
</evidence>
<evidence type="ECO:0000259" key="17">
    <source>
        <dbReference type="PROSITE" id="PS50851"/>
    </source>
</evidence>
<dbReference type="PROSITE" id="PS50894">
    <property type="entry name" value="HPT"/>
    <property type="match status" value="2"/>
</dbReference>
<dbReference type="InterPro" id="IPR002545">
    <property type="entry name" value="CheW-lke_dom"/>
</dbReference>
<dbReference type="InterPro" id="IPR036097">
    <property type="entry name" value="HisK_dim/P_sf"/>
</dbReference>
<feature type="modified residue" description="Phosphohistidine" evidence="14">
    <location>
        <position position="65"/>
    </location>
</feature>
<name>A0A518BCQ7_9BACT</name>
<dbReference type="InterPro" id="IPR004105">
    <property type="entry name" value="CheA-like_dim"/>
</dbReference>
<dbReference type="Proteomes" id="UP000317093">
    <property type="component" value="Chromosome"/>
</dbReference>
<dbReference type="InterPro" id="IPR036061">
    <property type="entry name" value="CheW-like_dom_sf"/>
</dbReference>
<dbReference type="InterPro" id="IPR008207">
    <property type="entry name" value="Sig_transdc_His_kin_Hpt_dom"/>
</dbReference>
<keyword evidence="9" id="KW-0547">Nucleotide-binding</keyword>
<dbReference type="InterPro" id="IPR051315">
    <property type="entry name" value="Bact_Chemotaxis_CheA"/>
</dbReference>
<protein>
    <recommendedName>
        <fullName evidence="4">Chemotaxis protein CheA</fullName>
        <ecNumber evidence="3">2.7.13.3</ecNumber>
    </recommendedName>
</protein>
<dbReference type="SUPFAM" id="SSF50341">
    <property type="entry name" value="CheW-like"/>
    <property type="match status" value="1"/>
</dbReference>
<dbReference type="Pfam" id="PF02895">
    <property type="entry name" value="H-kinase_dim"/>
    <property type="match status" value="1"/>
</dbReference>
<evidence type="ECO:0000256" key="15">
    <source>
        <dbReference type="SAM" id="MobiDB-lite"/>
    </source>
</evidence>
<evidence type="ECO:0000256" key="8">
    <source>
        <dbReference type="ARBA" id="ARBA00022679"/>
    </source>
</evidence>
<feature type="compositionally biased region" description="Low complexity" evidence="15">
    <location>
        <begin position="573"/>
        <end position="586"/>
    </location>
</feature>
<evidence type="ECO:0000313" key="20">
    <source>
        <dbReference type="Proteomes" id="UP000317093"/>
    </source>
</evidence>
<evidence type="ECO:0000256" key="2">
    <source>
        <dbReference type="ARBA" id="ARBA00004496"/>
    </source>
</evidence>
<gene>
    <name evidence="19" type="primary">cheA_4</name>
    <name evidence="19" type="ORF">Pan216_56390</name>
</gene>
<keyword evidence="7 14" id="KW-0597">Phosphoprotein</keyword>
<evidence type="ECO:0000256" key="11">
    <source>
        <dbReference type="ARBA" id="ARBA00022840"/>
    </source>
</evidence>
<dbReference type="SMART" id="SM00073">
    <property type="entry name" value="HPT"/>
    <property type="match status" value="2"/>
</dbReference>
<dbReference type="Pfam" id="PF01627">
    <property type="entry name" value="Hpt"/>
    <property type="match status" value="2"/>
</dbReference>
<sequence length="1110" mass="120235">MPSNQDFDSELFGDLVSDFLDESTHLVGILNDRFLEFEEALGTGLPSIPLEPNIEIFGEVFRAAHSIKGTSSMLGLVNVSSFTHAFENVLDAIRSARLDLSQPLLEILFRGLDRLEDMLGKVRINESDQLTDETDELSDEDRQFIQWLEKAVHEALEPEAVPIGTSEAERVPLRTDAESTSELDERPAEVELAESNEPEEVAVAPDDDALASDRSPASREEDDQLESQAAAAHVPPKVSTSSTSNDGDGGFDMSRYLSLYLDESDEEIDALNEGLLQLERSPGDREAINEVFRMAHRIKGSATAMGFEDVGLVTHELEDIFDDLRDGTGSIDEAGMNLLFHAVDALRDYHQALRAETESTTDLPAIAREIAEMKSRALAAKTQPDPEAEATVDATADSPLDSAPGESQELVEASEMPEESVPALSPADESTLLSETEPQDGIAGSEYTEVASAESGDEAPTTRVNVHFEAGLPLANLKAELIQIKLAAQGTITNTIPKLESLSESDELQTFTVDLCTEASEKALREALVVDGVESVELLEFDDEGSLSSLFEEEMEHSEPITTGSVQEEPVLSASPSEPIEASPPVAKTPPPPREVASPAPRQAAAGARDHGTRNGAAATTTNGSAPSPRREGSKVSETLRVEIDRLDHLMNLAGELVINKARFVQIASGLQPAFQRKASSFASRGFAERLECLGKVLTEHRDQDEPITSFDSMISEVSRLLDDYRVIEEDLTKVNDARQTFNSMETVIHELTRVSDGIQKSVMDTRMVPVEPLFVRFKRVVRDVARGAGKEVALAIAGEKTELDKRMIDELGDPLIHLIRNAVDHGLETPEERIAAGKPPRGTVRLEASHRGNSVLITVSDDGRGINVDKVREKVLAHGLASEAELAQLSDKQMLGYIFHPGLSTAEKVTDISGRGVGTDIVKSRIDELSGTIDVETLSGLGTTFTIRLPLTLAIMPSLLTRVFGDVFAMPLEVVEEIVSVPANSIHTVQGSKTITVRRRVIPLATFNDIFSWGGGGPHPACHGEHRDTANEKRDLTVVILLSGEMRIGLIVDHLIGEQDIVVKSLAENFFNVRGLAGASILGDGRVSLILDVGAIMEGFVQASSRLTA</sequence>
<keyword evidence="5" id="KW-0963">Cytoplasm</keyword>
<feature type="domain" description="CheW-like" evidence="17">
    <location>
        <begin position="956"/>
        <end position="1103"/>
    </location>
</feature>
<dbReference type="GO" id="GO:0005524">
    <property type="term" value="F:ATP binding"/>
    <property type="evidence" value="ECO:0007669"/>
    <property type="project" value="UniProtKB-KW"/>
</dbReference>
<dbReference type="PANTHER" id="PTHR43395:SF10">
    <property type="entry name" value="CHEMOTAXIS PROTEIN CHEA"/>
    <property type="match status" value="1"/>
</dbReference>
<keyword evidence="20" id="KW-1185">Reference proteome</keyword>
<keyword evidence="10" id="KW-0418">Kinase</keyword>
<evidence type="ECO:0000256" key="5">
    <source>
        <dbReference type="ARBA" id="ARBA00022490"/>
    </source>
</evidence>
<evidence type="ECO:0000256" key="9">
    <source>
        <dbReference type="ARBA" id="ARBA00022741"/>
    </source>
</evidence>
<feature type="domain" description="HPt" evidence="18">
    <location>
        <begin position="8"/>
        <end position="122"/>
    </location>
</feature>
<dbReference type="Gene3D" id="2.30.30.40">
    <property type="entry name" value="SH3 Domains"/>
    <property type="match status" value="1"/>
</dbReference>
<dbReference type="SMART" id="SM00260">
    <property type="entry name" value="CheW"/>
    <property type="match status" value="1"/>
</dbReference>
<keyword evidence="6" id="KW-0145">Chemotaxis</keyword>
<dbReference type="Gene3D" id="1.20.120.160">
    <property type="entry name" value="HPT domain"/>
    <property type="match status" value="2"/>
</dbReference>
<dbReference type="Pfam" id="PF07194">
    <property type="entry name" value="P2"/>
    <property type="match status" value="1"/>
</dbReference>
<evidence type="ECO:0000256" key="13">
    <source>
        <dbReference type="ARBA" id="ARBA00035100"/>
    </source>
</evidence>
<dbReference type="SMART" id="SM01231">
    <property type="entry name" value="H-kinase_dim"/>
    <property type="match status" value="1"/>
</dbReference>
<feature type="region of interest" description="Disordered" evidence="15">
    <location>
        <begin position="377"/>
        <end position="443"/>
    </location>
</feature>
<dbReference type="InterPro" id="IPR036641">
    <property type="entry name" value="HPT_dom_sf"/>
</dbReference>
<dbReference type="SUPFAM" id="SSF47226">
    <property type="entry name" value="Histidine-containing phosphotransfer domain, HPT domain"/>
    <property type="match status" value="2"/>
</dbReference>
<dbReference type="KEGG" id="knv:Pan216_56390"/>
<dbReference type="PROSITE" id="PS50109">
    <property type="entry name" value="HIS_KIN"/>
    <property type="match status" value="1"/>
</dbReference>
<organism evidence="19 20">
    <name type="scientific">Kolteria novifilia</name>
    <dbReference type="NCBI Taxonomy" id="2527975"/>
    <lineage>
        <taxon>Bacteria</taxon>
        <taxon>Pseudomonadati</taxon>
        <taxon>Planctomycetota</taxon>
        <taxon>Planctomycetia</taxon>
        <taxon>Kolteriales</taxon>
        <taxon>Kolteriaceae</taxon>
        <taxon>Kolteria</taxon>
    </lineage>
</organism>
<dbReference type="SUPFAM" id="SSF55874">
    <property type="entry name" value="ATPase domain of HSP90 chaperone/DNA topoisomerase II/histidine kinase"/>
    <property type="match status" value="1"/>
</dbReference>
<evidence type="ECO:0000259" key="18">
    <source>
        <dbReference type="PROSITE" id="PS50894"/>
    </source>
</evidence>
<dbReference type="EC" id="2.7.13.3" evidence="3"/>
<evidence type="ECO:0000256" key="4">
    <source>
        <dbReference type="ARBA" id="ARBA00021495"/>
    </source>
</evidence>
<evidence type="ECO:0000256" key="10">
    <source>
        <dbReference type="ARBA" id="ARBA00022777"/>
    </source>
</evidence>
<dbReference type="SUPFAM" id="SSF47384">
    <property type="entry name" value="Homodimeric domain of signal transducing histidine kinase"/>
    <property type="match status" value="1"/>
</dbReference>
<dbReference type="OrthoDB" id="9803176at2"/>
<feature type="region of interest" description="Disordered" evidence="15">
    <location>
        <begin position="552"/>
        <end position="637"/>
    </location>
</feature>
<keyword evidence="8 19" id="KW-0808">Transferase</keyword>
<feature type="domain" description="Histidine kinase" evidence="16">
    <location>
        <begin position="699"/>
        <end position="954"/>
    </location>
</feature>
<comment type="subcellular location">
    <subcellularLocation>
        <location evidence="2">Cytoplasm</location>
    </subcellularLocation>
</comment>
<evidence type="ECO:0000259" key="16">
    <source>
        <dbReference type="PROSITE" id="PS50109"/>
    </source>
</evidence>
<comment type="function">
    <text evidence="13">Involved in the transmission of sensory signals from the chemoreceptors to the flagellar motors. CheA is autophosphorylated; it can transfer its phosphate group to either CheB or CheY.</text>
</comment>
<accession>A0A518BCQ7</accession>
<dbReference type="PANTHER" id="PTHR43395">
    <property type="entry name" value="SENSOR HISTIDINE KINASE CHEA"/>
    <property type="match status" value="1"/>
</dbReference>
<feature type="compositionally biased region" description="Basic and acidic residues" evidence="15">
    <location>
        <begin position="167"/>
        <end position="189"/>
    </location>
</feature>
<dbReference type="Gene3D" id="3.30.565.10">
    <property type="entry name" value="Histidine kinase-like ATPase, C-terminal domain"/>
    <property type="match status" value="1"/>
</dbReference>
<feature type="compositionally biased region" description="Acidic residues" evidence="15">
    <location>
        <begin position="191"/>
        <end position="210"/>
    </location>
</feature>
<dbReference type="AlphaFoldDB" id="A0A518BCQ7"/>
<dbReference type="PROSITE" id="PS50851">
    <property type="entry name" value="CHEW"/>
    <property type="match status" value="1"/>
</dbReference>
<dbReference type="Pfam" id="PF01584">
    <property type="entry name" value="CheW"/>
    <property type="match status" value="1"/>
</dbReference>